<keyword evidence="3" id="KW-1185">Reference proteome</keyword>
<dbReference type="RefSeq" id="WP_345328933.1">
    <property type="nucleotide sequence ID" value="NZ_BAABJI010000001.1"/>
</dbReference>
<accession>A0ABP9FI56</accession>
<proteinExistence type="predicted"/>
<evidence type="ECO:0000259" key="1">
    <source>
        <dbReference type="Pfam" id="PF00535"/>
    </source>
</evidence>
<dbReference type="InterPro" id="IPR001173">
    <property type="entry name" value="Glyco_trans_2-like"/>
</dbReference>
<gene>
    <name evidence="2" type="ORF">GCM10023313_01640</name>
</gene>
<protein>
    <recommendedName>
        <fullName evidence="1">Glycosyltransferase 2-like domain-containing protein</fullName>
    </recommendedName>
</protein>
<evidence type="ECO:0000313" key="3">
    <source>
        <dbReference type="Proteomes" id="UP001501436"/>
    </source>
</evidence>
<dbReference type="SUPFAM" id="SSF53448">
    <property type="entry name" value="Nucleotide-diphospho-sugar transferases"/>
    <property type="match status" value="1"/>
</dbReference>
<dbReference type="Pfam" id="PF00535">
    <property type="entry name" value="Glycos_transf_2"/>
    <property type="match status" value="1"/>
</dbReference>
<feature type="domain" description="Glycosyltransferase 2-like" evidence="1">
    <location>
        <begin position="13"/>
        <end position="178"/>
    </location>
</feature>
<dbReference type="Proteomes" id="UP001501436">
    <property type="component" value="Unassembled WGS sequence"/>
</dbReference>
<dbReference type="PANTHER" id="PTHR43179:SF11">
    <property type="entry name" value="GLYCOSYL TRANSFERASE"/>
    <property type="match status" value="1"/>
</dbReference>
<reference evidence="3" key="1">
    <citation type="journal article" date="2019" name="Int. J. Syst. Evol. Microbiol.">
        <title>The Global Catalogue of Microorganisms (GCM) 10K type strain sequencing project: providing services to taxonomists for standard genome sequencing and annotation.</title>
        <authorList>
            <consortium name="The Broad Institute Genomics Platform"/>
            <consortium name="The Broad Institute Genome Sequencing Center for Infectious Disease"/>
            <person name="Wu L."/>
            <person name="Ma J."/>
        </authorList>
    </citation>
    <scope>NUCLEOTIDE SEQUENCE [LARGE SCALE GENOMIC DNA]</scope>
    <source>
        <strain evidence="3">JCM 18283</strain>
    </source>
</reference>
<evidence type="ECO:0000313" key="2">
    <source>
        <dbReference type="EMBL" id="GAA4902860.1"/>
    </source>
</evidence>
<dbReference type="Gene3D" id="3.90.550.10">
    <property type="entry name" value="Spore Coat Polysaccharide Biosynthesis Protein SpsA, Chain A"/>
    <property type="match status" value="1"/>
</dbReference>
<name>A0ABP9FI56_9SPHI</name>
<dbReference type="InterPro" id="IPR029044">
    <property type="entry name" value="Nucleotide-diphossugar_trans"/>
</dbReference>
<dbReference type="PANTHER" id="PTHR43179">
    <property type="entry name" value="RHAMNOSYLTRANSFERASE WBBL"/>
    <property type="match status" value="1"/>
</dbReference>
<organism evidence="2 3">
    <name type="scientific">Mucilaginibacter defluvii</name>
    <dbReference type="NCBI Taxonomy" id="1196019"/>
    <lineage>
        <taxon>Bacteria</taxon>
        <taxon>Pseudomonadati</taxon>
        <taxon>Bacteroidota</taxon>
        <taxon>Sphingobacteriia</taxon>
        <taxon>Sphingobacteriales</taxon>
        <taxon>Sphingobacteriaceae</taxon>
        <taxon>Mucilaginibacter</taxon>
    </lineage>
</organism>
<comment type="caution">
    <text evidence="2">The sequence shown here is derived from an EMBL/GenBank/DDBJ whole genome shotgun (WGS) entry which is preliminary data.</text>
</comment>
<dbReference type="EMBL" id="BAABJI010000001">
    <property type="protein sequence ID" value="GAA4902860.1"/>
    <property type="molecule type" value="Genomic_DNA"/>
</dbReference>
<sequence length="390" mass="45099">MENNISLLVGLKNNLDYSKNFYHTTRAIYPEVEIVFVSYGSTDGTHEWLDSLNDPYLIYYYSGEQKTFSDTFNKCAELATKDYVAYAHNDMILAPGFVESLEQLIAEDTVITYTTIEPPIFAGHERPGKIIKDFGDDIESQDIPGLYSFANELQQTNKLNGESSDLTFFLCAFRKVLLEIGGLDPLYNPMFCEDDDLILRLKLRGLKTIVSHNAVCYHFVSKTSRSSEEYKDRTKLIEENSNRNFTRKWSFLNSSSVKKKYDFGFILKNGTDDLLRKIEPFCTNVYTDHDAVNYILGEQPNTAFDLKTRIRPSHAEKSNDILIYVDGNRFTDDAYNAFRYLNEIITRRANKKLSFFEKLIGKSNFKFKRANLTIEIKQLRSLEHTLINRL</sequence>